<accession>A0ABP0FCL7</accession>
<gene>
    <name evidence="1" type="ORF">CVLEPA_LOCUS6830</name>
</gene>
<sequence>MVAFFEAEKIEKCHRHRHNRYQERIIEGSPTFNKRAFRIASNIPLFRTPGLSCGEGSGVTGVSVDLLAVGAAEGRSRISTADTDVVDSPNAPIWAAVPAKKSYTMNAIIRVLTIIRLLKQYLLVSKEALSVSDLTPSADVANISALYVCLAAKYPTFIDETLPDESAC</sequence>
<evidence type="ECO:0000313" key="2">
    <source>
        <dbReference type="Proteomes" id="UP001642483"/>
    </source>
</evidence>
<proteinExistence type="predicted"/>
<dbReference type="Proteomes" id="UP001642483">
    <property type="component" value="Unassembled WGS sequence"/>
</dbReference>
<protein>
    <submittedName>
        <fullName evidence="1">Uncharacterized protein</fullName>
    </submittedName>
</protein>
<reference evidence="1 2" key="1">
    <citation type="submission" date="2024-02" db="EMBL/GenBank/DDBJ databases">
        <authorList>
            <person name="Daric V."/>
            <person name="Darras S."/>
        </authorList>
    </citation>
    <scope>NUCLEOTIDE SEQUENCE [LARGE SCALE GENOMIC DNA]</scope>
</reference>
<organism evidence="1 2">
    <name type="scientific">Clavelina lepadiformis</name>
    <name type="common">Light-bulb sea squirt</name>
    <name type="synonym">Ascidia lepadiformis</name>
    <dbReference type="NCBI Taxonomy" id="159417"/>
    <lineage>
        <taxon>Eukaryota</taxon>
        <taxon>Metazoa</taxon>
        <taxon>Chordata</taxon>
        <taxon>Tunicata</taxon>
        <taxon>Ascidiacea</taxon>
        <taxon>Aplousobranchia</taxon>
        <taxon>Clavelinidae</taxon>
        <taxon>Clavelina</taxon>
    </lineage>
</organism>
<dbReference type="EMBL" id="CAWYQH010000046">
    <property type="protein sequence ID" value="CAK8677450.1"/>
    <property type="molecule type" value="Genomic_DNA"/>
</dbReference>
<comment type="caution">
    <text evidence="1">The sequence shown here is derived from an EMBL/GenBank/DDBJ whole genome shotgun (WGS) entry which is preliminary data.</text>
</comment>
<name>A0ABP0FCL7_CLALP</name>
<evidence type="ECO:0000313" key="1">
    <source>
        <dbReference type="EMBL" id="CAK8677450.1"/>
    </source>
</evidence>
<keyword evidence="2" id="KW-1185">Reference proteome</keyword>